<gene>
    <name evidence="2" type="ORF">BDN70DRAFT_810647</name>
</gene>
<reference evidence="2" key="1">
    <citation type="submission" date="2020-11" db="EMBL/GenBank/DDBJ databases">
        <authorList>
            <consortium name="DOE Joint Genome Institute"/>
            <person name="Ahrendt S."/>
            <person name="Riley R."/>
            <person name="Andreopoulos W."/>
            <person name="Labutti K."/>
            <person name="Pangilinan J."/>
            <person name="Ruiz-Duenas F.J."/>
            <person name="Barrasa J.M."/>
            <person name="Sanchez-Garcia M."/>
            <person name="Camarero S."/>
            <person name="Miyauchi S."/>
            <person name="Serrano A."/>
            <person name="Linde D."/>
            <person name="Babiker R."/>
            <person name="Drula E."/>
            <person name="Ayuso-Fernandez I."/>
            <person name="Pacheco R."/>
            <person name="Padilla G."/>
            <person name="Ferreira P."/>
            <person name="Barriuso J."/>
            <person name="Kellner H."/>
            <person name="Castanera R."/>
            <person name="Alfaro M."/>
            <person name="Ramirez L."/>
            <person name="Pisabarro A.G."/>
            <person name="Kuo A."/>
            <person name="Tritt A."/>
            <person name="Lipzen A."/>
            <person name="He G."/>
            <person name="Yan M."/>
            <person name="Ng V."/>
            <person name="Cullen D."/>
            <person name="Martin F."/>
            <person name="Rosso M.-N."/>
            <person name="Henrissat B."/>
            <person name="Hibbett D."/>
            <person name="Martinez A.T."/>
            <person name="Grigoriev I.V."/>
        </authorList>
    </citation>
    <scope>NUCLEOTIDE SEQUENCE</scope>
    <source>
        <strain evidence="2">CIRM-BRFM 674</strain>
    </source>
</reference>
<organism evidence="2 3">
    <name type="scientific">Pholiota conissans</name>
    <dbReference type="NCBI Taxonomy" id="109636"/>
    <lineage>
        <taxon>Eukaryota</taxon>
        <taxon>Fungi</taxon>
        <taxon>Dikarya</taxon>
        <taxon>Basidiomycota</taxon>
        <taxon>Agaricomycotina</taxon>
        <taxon>Agaricomycetes</taxon>
        <taxon>Agaricomycetidae</taxon>
        <taxon>Agaricales</taxon>
        <taxon>Agaricineae</taxon>
        <taxon>Strophariaceae</taxon>
        <taxon>Pholiota</taxon>
    </lineage>
</organism>
<dbReference type="PIRSF" id="PIRSF014899">
    <property type="entry name" value="UCP014899"/>
    <property type="match status" value="1"/>
</dbReference>
<dbReference type="OrthoDB" id="9985428at2759"/>
<dbReference type="AlphaFoldDB" id="A0A9P5YYE2"/>
<evidence type="ECO:0000313" key="3">
    <source>
        <dbReference type="Proteomes" id="UP000807469"/>
    </source>
</evidence>
<protein>
    <recommendedName>
        <fullName evidence="1">Microbial-type PARG catalytic domain-containing protein</fullName>
    </recommendedName>
</protein>
<evidence type="ECO:0000313" key="2">
    <source>
        <dbReference type="EMBL" id="KAF9477461.1"/>
    </source>
</evidence>
<dbReference type="PANTHER" id="PTHR35596:SF1">
    <property type="entry name" value="MICROBIAL-TYPE PARG CATALYTIC DOMAIN-CONTAINING PROTEIN"/>
    <property type="match status" value="1"/>
</dbReference>
<dbReference type="EMBL" id="MU155260">
    <property type="protein sequence ID" value="KAF9477461.1"/>
    <property type="molecule type" value="Genomic_DNA"/>
</dbReference>
<dbReference type="Gene3D" id="3.40.220.10">
    <property type="entry name" value="Leucine Aminopeptidase, subunit E, domain 1"/>
    <property type="match status" value="1"/>
</dbReference>
<sequence>MYTDDRRAILRSIADETLNTLEKGLYVFRGVDYKLNGRVQDAKKNTRYYAPECSIISWGSTRPRNTFQSPAHISVLQISTLDAARLLESMYRMEGHQAGKTGVLNFASATQPGGGFKNGAEAQEESIARSSTLYPVLTQTAEAAKYYDLHVGMNRPAHAYYTHAIIYSPGICVFRDDDGVFTYPFTVDVLSCAAVNAGEVRKTTHTPTHAGLEVEIEKEMAERMGRILYVFEKQGASNLVLGTFGTGVFRNDVATVARLWAHLLVVPEARFKHSFERIIFAITGEETFAEFQSAFDAWMHPSVTRASNRNARASGQGDLIQL</sequence>
<dbReference type="NCBIfam" id="TIGR02452">
    <property type="entry name" value="TIGR02452 family protein"/>
    <property type="match status" value="1"/>
</dbReference>
<evidence type="ECO:0000259" key="1">
    <source>
        <dbReference type="Pfam" id="PF10021"/>
    </source>
</evidence>
<dbReference type="Proteomes" id="UP000807469">
    <property type="component" value="Unassembled WGS sequence"/>
</dbReference>
<accession>A0A9P5YYE2</accession>
<keyword evidence="3" id="KW-1185">Reference proteome</keyword>
<name>A0A9P5YYE2_9AGAR</name>
<dbReference type="Pfam" id="PF10021">
    <property type="entry name" value="PARG_cat_microb"/>
    <property type="match status" value="1"/>
</dbReference>
<proteinExistence type="predicted"/>
<dbReference type="InterPro" id="IPR043472">
    <property type="entry name" value="Macro_dom-like"/>
</dbReference>
<feature type="domain" description="Microbial-type PARG catalytic" evidence="1">
    <location>
        <begin position="14"/>
        <end position="176"/>
    </location>
</feature>
<comment type="caution">
    <text evidence="2">The sequence shown here is derived from an EMBL/GenBank/DDBJ whole genome shotgun (WGS) entry which is preliminary data.</text>
</comment>
<dbReference type="PANTHER" id="PTHR35596">
    <property type="entry name" value="DUF2263 DOMAIN-CONTAINING PROTEIN"/>
    <property type="match status" value="1"/>
</dbReference>
<dbReference type="InterPro" id="IPR012664">
    <property type="entry name" value="CHP02452"/>
</dbReference>
<dbReference type="SUPFAM" id="SSF52949">
    <property type="entry name" value="Macro domain-like"/>
    <property type="match status" value="1"/>
</dbReference>
<dbReference type="InterPro" id="IPR019261">
    <property type="entry name" value="PARG_cat_microbial"/>
</dbReference>